<gene>
    <name evidence="1" type="ORF">BDN72DRAFT_903804</name>
</gene>
<reference evidence="1 2" key="1">
    <citation type="journal article" date="2019" name="Nat. Ecol. Evol.">
        <title>Megaphylogeny resolves global patterns of mushroom evolution.</title>
        <authorList>
            <person name="Varga T."/>
            <person name="Krizsan K."/>
            <person name="Foldi C."/>
            <person name="Dima B."/>
            <person name="Sanchez-Garcia M."/>
            <person name="Sanchez-Ramirez S."/>
            <person name="Szollosi G.J."/>
            <person name="Szarkandi J.G."/>
            <person name="Papp V."/>
            <person name="Albert L."/>
            <person name="Andreopoulos W."/>
            <person name="Angelini C."/>
            <person name="Antonin V."/>
            <person name="Barry K.W."/>
            <person name="Bougher N.L."/>
            <person name="Buchanan P."/>
            <person name="Buyck B."/>
            <person name="Bense V."/>
            <person name="Catcheside P."/>
            <person name="Chovatia M."/>
            <person name="Cooper J."/>
            <person name="Damon W."/>
            <person name="Desjardin D."/>
            <person name="Finy P."/>
            <person name="Geml J."/>
            <person name="Haridas S."/>
            <person name="Hughes K."/>
            <person name="Justo A."/>
            <person name="Karasinski D."/>
            <person name="Kautmanova I."/>
            <person name="Kiss B."/>
            <person name="Kocsube S."/>
            <person name="Kotiranta H."/>
            <person name="LaButti K.M."/>
            <person name="Lechner B.E."/>
            <person name="Liimatainen K."/>
            <person name="Lipzen A."/>
            <person name="Lukacs Z."/>
            <person name="Mihaltcheva S."/>
            <person name="Morgado L.N."/>
            <person name="Niskanen T."/>
            <person name="Noordeloos M.E."/>
            <person name="Ohm R.A."/>
            <person name="Ortiz-Santana B."/>
            <person name="Ovrebo C."/>
            <person name="Racz N."/>
            <person name="Riley R."/>
            <person name="Savchenko A."/>
            <person name="Shiryaev A."/>
            <person name="Soop K."/>
            <person name="Spirin V."/>
            <person name="Szebenyi C."/>
            <person name="Tomsovsky M."/>
            <person name="Tulloss R.E."/>
            <person name="Uehling J."/>
            <person name="Grigoriev I.V."/>
            <person name="Vagvolgyi C."/>
            <person name="Papp T."/>
            <person name="Martin F.M."/>
            <person name="Miettinen O."/>
            <person name="Hibbett D.S."/>
            <person name="Nagy L.G."/>
        </authorList>
    </citation>
    <scope>NUCLEOTIDE SEQUENCE [LARGE SCALE GENOMIC DNA]</scope>
    <source>
        <strain evidence="1 2">NL-1719</strain>
    </source>
</reference>
<keyword evidence="2" id="KW-1185">Reference proteome</keyword>
<evidence type="ECO:0000313" key="1">
    <source>
        <dbReference type="EMBL" id="TFK61767.1"/>
    </source>
</evidence>
<dbReference type="EMBL" id="ML208630">
    <property type="protein sequence ID" value="TFK61767.1"/>
    <property type="molecule type" value="Genomic_DNA"/>
</dbReference>
<sequence length="72" mass="7492">MRFTLSTLFVLSLGLIGASALVVERATEAPQDIIQCLSRCGGDALGCYLSPGTCANGVQDCVNTCIAQIGRK</sequence>
<organism evidence="1 2">
    <name type="scientific">Pluteus cervinus</name>
    <dbReference type="NCBI Taxonomy" id="181527"/>
    <lineage>
        <taxon>Eukaryota</taxon>
        <taxon>Fungi</taxon>
        <taxon>Dikarya</taxon>
        <taxon>Basidiomycota</taxon>
        <taxon>Agaricomycotina</taxon>
        <taxon>Agaricomycetes</taxon>
        <taxon>Agaricomycetidae</taxon>
        <taxon>Agaricales</taxon>
        <taxon>Pluteineae</taxon>
        <taxon>Pluteaceae</taxon>
        <taxon>Pluteus</taxon>
    </lineage>
</organism>
<name>A0ACD3A858_9AGAR</name>
<proteinExistence type="predicted"/>
<dbReference type="Proteomes" id="UP000308600">
    <property type="component" value="Unassembled WGS sequence"/>
</dbReference>
<accession>A0ACD3A858</accession>
<protein>
    <submittedName>
        <fullName evidence="1">Uncharacterized protein</fullName>
    </submittedName>
</protein>
<evidence type="ECO:0000313" key="2">
    <source>
        <dbReference type="Proteomes" id="UP000308600"/>
    </source>
</evidence>